<name>K9GMM9_9PROT</name>
<dbReference type="STRING" id="1238182.C882_2792"/>
<evidence type="ECO:0000313" key="3">
    <source>
        <dbReference type="Proteomes" id="UP000009881"/>
    </source>
</evidence>
<keyword evidence="1" id="KW-1133">Transmembrane helix</keyword>
<keyword evidence="1" id="KW-0472">Membrane</keyword>
<gene>
    <name evidence="2" type="ORF">C882_2792</name>
</gene>
<keyword evidence="3" id="KW-1185">Reference proteome</keyword>
<dbReference type="Proteomes" id="UP000009881">
    <property type="component" value="Unassembled WGS sequence"/>
</dbReference>
<sequence>MKGIGIALIIIGCIGVLMGGMMFGDIGIAALIGAVTAILSGTGFIMANKRLPA</sequence>
<comment type="caution">
    <text evidence="2">The sequence shown here is derived from an EMBL/GenBank/DDBJ whole genome shotgun (WGS) entry which is preliminary data.</text>
</comment>
<accession>K9GMM9</accession>
<protein>
    <submittedName>
        <fullName evidence="2">Uncharacterized protein</fullName>
    </submittedName>
</protein>
<dbReference type="AlphaFoldDB" id="K9GMM9"/>
<evidence type="ECO:0000313" key="2">
    <source>
        <dbReference type="EMBL" id="EKV26357.1"/>
    </source>
</evidence>
<organism evidence="2 3">
    <name type="scientific">Caenispirillum salinarum AK4</name>
    <dbReference type="NCBI Taxonomy" id="1238182"/>
    <lineage>
        <taxon>Bacteria</taxon>
        <taxon>Pseudomonadati</taxon>
        <taxon>Pseudomonadota</taxon>
        <taxon>Alphaproteobacteria</taxon>
        <taxon>Rhodospirillales</taxon>
        <taxon>Novispirillaceae</taxon>
        <taxon>Caenispirillum</taxon>
    </lineage>
</organism>
<proteinExistence type="predicted"/>
<keyword evidence="1" id="KW-0812">Transmembrane</keyword>
<evidence type="ECO:0000256" key="1">
    <source>
        <dbReference type="SAM" id="Phobius"/>
    </source>
</evidence>
<feature type="transmembrane region" description="Helical" evidence="1">
    <location>
        <begin position="5"/>
        <end position="22"/>
    </location>
</feature>
<dbReference type="RefSeq" id="WP_009542783.1">
    <property type="nucleotide sequence ID" value="NZ_ANHY01000031.1"/>
</dbReference>
<dbReference type="EMBL" id="ANHY01000031">
    <property type="protein sequence ID" value="EKV26357.1"/>
    <property type="molecule type" value="Genomic_DNA"/>
</dbReference>
<reference evidence="2 3" key="1">
    <citation type="journal article" date="2013" name="Genome Announc.">
        <title>Draft Genome Sequence of an Alphaproteobacterium, Caenispirillum salinarum AK4(T), Isolated from a Solar Saltern.</title>
        <authorList>
            <person name="Khatri I."/>
            <person name="Singh A."/>
            <person name="Korpole S."/>
            <person name="Pinnaka A.K."/>
            <person name="Subramanian S."/>
        </authorList>
    </citation>
    <scope>NUCLEOTIDE SEQUENCE [LARGE SCALE GENOMIC DNA]</scope>
    <source>
        <strain evidence="2 3">AK4</strain>
    </source>
</reference>
<feature type="transmembrane region" description="Helical" evidence="1">
    <location>
        <begin position="28"/>
        <end position="47"/>
    </location>
</feature>